<dbReference type="AlphaFoldDB" id="A0A549YJT7"/>
<sequence length="63" mass="8029">MYYNQPNMWGHPYQPKREEMMMPADKQQQMMEMMKEHMQMTEEIRQMVNEINQRLQWMESKMR</sequence>
<reference evidence="1 2" key="1">
    <citation type="submission" date="2019-07" db="EMBL/GenBank/DDBJ databases">
        <title>Genomic analysis of Lentibacillus sp. NKC851-2.</title>
        <authorList>
            <person name="Oh Y.J."/>
        </authorList>
    </citation>
    <scope>NUCLEOTIDE SEQUENCE [LARGE SCALE GENOMIC DNA]</scope>
    <source>
        <strain evidence="1 2">NKC851-2</strain>
    </source>
</reference>
<protein>
    <submittedName>
        <fullName evidence="1">DUF342 domain-containing protein</fullName>
    </submittedName>
</protein>
<dbReference type="EMBL" id="VJMZ01000001">
    <property type="protein sequence ID" value="TRM12141.1"/>
    <property type="molecule type" value="Genomic_DNA"/>
</dbReference>
<dbReference type="RefSeq" id="WP_142791129.1">
    <property type="nucleotide sequence ID" value="NZ_VJMZ01000001.1"/>
</dbReference>
<gene>
    <name evidence="1" type="ORF">FH966_10840</name>
</gene>
<evidence type="ECO:0000313" key="1">
    <source>
        <dbReference type="EMBL" id="TRM12141.1"/>
    </source>
</evidence>
<accession>A0A549YJT7</accession>
<dbReference type="Proteomes" id="UP000319280">
    <property type="component" value="Unassembled WGS sequence"/>
</dbReference>
<proteinExistence type="predicted"/>
<name>A0A549YJT7_9BACI</name>
<organism evidence="1 2">
    <name type="scientific">Lentibacillus cibarius</name>
    <dbReference type="NCBI Taxonomy" id="2583219"/>
    <lineage>
        <taxon>Bacteria</taxon>
        <taxon>Bacillati</taxon>
        <taxon>Bacillota</taxon>
        <taxon>Bacilli</taxon>
        <taxon>Bacillales</taxon>
        <taxon>Bacillaceae</taxon>
        <taxon>Lentibacillus</taxon>
    </lineage>
</organism>
<comment type="caution">
    <text evidence="1">The sequence shown here is derived from an EMBL/GenBank/DDBJ whole genome shotgun (WGS) entry which is preliminary data.</text>
</comment>
<keyword evidence="2" id="KW-1185">Reference proteome</keyword>
<evidence type="ECO:0000313" key="2">
    <source>
        <dbReference type="Proteomes" id="UP000319280"/>
    </source>
</evidence>